<dbReference type="AlphaFoldDB" id="A0A2U1KPT4"/>
<dbReference type="EMBL" id="PKPP01015313">
    <property type="protein sequence ID" value="PWA38741.1"/>
    <property type="molecule type" value="Genomic_DNA"/>
</dbReference>
<evidence type="ECO:0000313" key="2">
    <source>
        <dbReference type="Proteomes" id="UP000245207"/>
    </source>
</evidence>
<keyword evidence="2" id="KW-1185">Reference proteome</keyword>
<proteinExistence type="predicted"/>
<comment type="caution">
    <text evidence="1">The sequence shown here is derived from an EMBL/GenBank/DDBJ whole genome shotgun (WGS) entry which is preliminary data.</text>
</comment>
<name>A0A2U1KPT4_ARTAN</name>
<protein>
    <submittedName>
        <fullName evidence="1">Uncharacterized protein</fullName>
    </submittedName>
</protein>
<dbReference type="OrthoDB" id="1740865at2759"/>
<gene>
    <name evidence="1" type="ORF">CTI12_AA578590</name>
</gene>
<dbReference type="Proteomes" id="UP000245207">
    <property type="component" value="Unassembled WGS sequence"/>
</dbReference>
<reference evidence="1 2" key="1">
    <citation type="journal article" date="2018" name="Mol. Plant">
        <title>The genome of Artemisia annua provides insight into the evolution of Asteraceae family and artemisinin biosynthesis.</title>
        <authorList>
            <person name="Shen Q."/>
            <person name="Zhang L."/>
            <person name="Liao Z."/>
            <person name="Wang S."/>
            <person name="Yan T."/>
            <person name="Shi P."/>
            <person name="Liu M."/>
            <person name="Fu X."/>
            <person name="Pan Q."/>
            <person name="Wang Y."/>
            <person name="Lv Z."/>
            <person name="Lu X."/>
            <person name="Zhang F."/>
            <person name="Jiang W."/>
            <person name="Ma Y."/>
            <person name="Chen M."/>
            <person name="Hao X."/>
            <person name="Li L."/>
            <person name="Tang Y."/>
            <person name="Lv G."/>
            <person name="Zhou Y."/>
            <person name="Sun X."/>
            <person name="Brodelius P.E."/>
            <person name="Rose J.K.C."/>
            <person name="Tang K."/>
        </authorList>
    </citation>
    <scope>NUCLEOTIDE SEQUENCE [LARGE SCALE GENOMIC DNA]</scope>
    <source>
        <strain evidence="2">cv. Huhao1</strain>
        <tissue evidence="1">Leaf</tissue>
    </source>
</reference>
<sequence>MDCLEDTSPRKSGGLGVGSLMDSNQSLLIKWWWRFCKEENALWCKVICSIHGSSGGMLNAPEPKKSSGGPSLQEIFPRLVRLETMPNCLVSERVPTFSFRSLVINTTSAHHLVHPTYTTPTTTDPVIRPISSREFFGLSSLGLGCSLTR</sequence>
<evidence type="ECO:0000313" key="1">
    <source>
        <dbReference type="EMBL" id="PWA38741.1"/>
    </source>
</evidence>
<organism evidence="1 2">
    <name type="scientific">Artemisia annua</name>
    <name type="common">Sweet wormwood</name>
    <dbReference type="NCBI Taxonomy" id="35608"/>
    <lineage>
        <taxon>Eukaryota</taxon>
        <taxon>Viridiplantae</taxon>
        <taxon>Streptophyta</taxon>
        <taxon>Embryophyta</taxon>
        <taxon>Tracheophyta</taxon>
        <taxon>Spermatophyta</taxon>
        <taxon>Magnoliopsida</taxon>
        <taxon>eudicotyledons</taxon>
        <taxon>Gunneridae</taxon>
        <taxon>Pentapetalae</taxon>
        <taxon>asterids</taxon>
        <taxon>campanulids</taxon>
        <taxon>Asterales</taxon>
        <taxon>Asteraceae</taxon>
        <taxon>Asteroideae</taxon>
        <taxon>Anthemideae</taxon>
        <taxon>Artemisiinae</taxon>
        <taxon>Artemisia</taxon>
    </lineage>
</organism>
<accession>A0A2U1KPT4</accession>